<proteinExistence type="predicted"/>
<protein>
    <recommendedName>
        <fullName evidence="1">FRG domain-containing protein</fullName>
    </recommendedName>
</protein>
<evidence type="ECO:0000259" key="1">
    <source>
        <dbReference type="Pfam" id="PF08867"/>
    </source>
</evidence>
<accession>A0A645FK97</accession>
<organism evidence="2">
    <name type="scientific">bioreactor metagenome</name>
    <dbReference type="NCBI Taxonomy" id="1076179"/>
    <lineage>
        <taxon>unclassified sequences</taxon>
        <taxon>metagenomes</taxon>
        <taxon>ecological metagenomes</taxon>
    </lineage>
</organism>
<reference evidence="2" key="1">
    <citation type="submission" date="2019-08" db="EMBL/GenBank/DDBJ databases">
        <authorList>
            <person name="Kucharzyk K."/>
            <person name="Murdoch R.W."/>
            <person name="Higgins S."/>
            <person name="Loffler F."/>
        </authorList>
    </citation>
    <scope>NUCLEOTIDE SEQUENCE</scope>
</reference>
<comment type="caution">
    <text evidence="2">The sequence shown here is derived from an EMBL/GenBank/DDBJ whole genome shotgun (WGS) entry which is preliminary data.</text>
</comment>
<feature type="domain" description="FRG" evidence="1">
    <location>
        <begin position="1"/>
        <end position="28"/>
    </location>
</feature>
<dbReference type="Pfam" id="PF08867">
    <property type="entry name" value="FRG"/>
    <property type="match status" value="1"/>
</dbReference>
<dbReference type="InterPro" id="IPR014966">
    <property type="entry name" value="FRG-dom"/>
</dbReference>
<evidence type="ECO:0000313" key="2">
    <source>
        <dbReference type="EMBL" id="MPN14815.1"/>
    </source>
</evidence>
<sequence length="204" mass="24035">MQHYLGNTRLLDFTKDPKVALRFACGSEGDNCRKKVTLYNTSYIKSDDLEQKEVLDTFISLIESDKKIPKLYGSQLKYLKKDYFVEVPLDFPRIKRQDGLFLLMGNFTTADLINREPKDHKEKVKHELSPTVGRGDEYEGYVGVLSVSPHSVAQIRNELEQTVSYQMDYLMAEDENVNFNFMTTHPQHRPLWWRQLFQRNFDHY</sequence>
<dbReference type="AlphaFoldDB" id="A0A645FK97"/>
<dbReference type="EMBL" id="VSSQ01061488">
    <property type="protein sequence ID" value="MPN14815.1"/>
    <property type="molecule type" value="Genomic_DNA"/>
</dbReference>
<gene>
    <name evidence="2" type="ORF">SDC9_162144</name>
</gene>
<name>A0A645FK97_9ZZZZ</name>